<dbReference type="PANTHER" id="PTHR30287">
    <property type="entry name" value="MEMBRANE COMPONENT OF PREDICTED ABC SUPERFAMILY METABOLITE UPTAKE TRANSPORTER"/>
    <property type="match status" value="1"/>
</dbReference>
<evidence type="ECO:0000256" key="3">
    <source>
        <dbReference type="ARBA" id="ARBA00022692"/>
    </source>
</evidence>
<keyword evidence="6" id="KW-0175">Coiled coil</keyword>
<name>A0A1G7UUM6_9BACL</name>
<evidence type="ECO:0000313" key="9">
    <source>
        <dbReference type="EMBL" id="SDG50981.1"/>
    </source>
</evidence>
<feature type="coiled-coil region" evidence="6">
    <location>
        <begin position="432"/>
        <end position="459"/>
    </location>
</feature>
<feature type="transmembrane region" description="Helical" evidence="7">
    <location>
        <begin position="985"/>
        <end position="1005"/>
    </location>
</feature>
<keyword evidence="2" id="KW-1003">Cell membrane</keyword>
<dbReference type="GO" id="GO:0005886">
    <property type="term" value="C:plasma membrane"/>
    <property type="evidence" value="ECO:0007669"/>
    <property type="project" value="UniProtKB-SubCell"/>
</dbReference>
<sequence>MRKKALWSDIFREIWHTKARFLSIFAIIALGVGFFSGIKATGPNMLDTADRYYKQLGLMDIKVQSTYGLTDDDIDLLRNHEGIKQVQPEYSGDVFLGDSGLIAKVHSYNEKDVLNRYVVTTGRMPQQSGEIVIDDLGMDSDFAIGDKITFTNPDSEANLEDTFKTLTYEVVGKVRSAVYINATSRGTSSIGKGTADVFAVIPSEDFSLSVYTEAYLSFEDTTGAIAYTTEYDELIDRHMEELENELSPRPALRLEEVRLEGQSKLDEAKEQIEEGKTKLADAEKKLSDAKSKLGDGKKQYVEGVSKLENELSKGQAKLDSAALELENGKKELQHNRLTLREGQNKLNAAKKQLEAEQAAAAPRLKQGKELAQGLTLAANSDPENMSAEQKQQYIAGAKAADSQLGEVVANYMNGTVDAAVLQGAIGGFQKSLTEAEGKLAQAAQQLQAQQQTLDQGLKKLAAGEKKIAEDEADWKTGTAKLAEAKETGEQKLADAKVKLAEGQAEYDKGLAEYNEEKGKADKEIADAEHDLAEGQKDLNELKLPKYYVLDRSSTSGYTEYSDNADRLAAIATAFPVFFFLIAALVSLTTMTRMVEEQRLQIGTLKALGYSNGDIMKKFLIYASFASIAASIVGLAVGYTLFPKIIFDAYGTLYNLPDVSLKVYTSYSIISVIVALICTTLTALVTTRVELRSHASVLMRPKAPKSGQRIMLERIQFIWKRLGFIGKVTARNLFRYKQRMFMTVCGVAGCTALILTGFGMRDSIGDVSGLQYGQIMKYNAIVAFNDDHNDKENQARYDEVISNIPEVTGRLKVNQESMTAIEEGVNNQSVKLFVPETTEHFEDFVVLKERGGKEREQLGDGGAIITEKLAKLYSLNRGDILTLQNNDNERFELKVAGITENYAMHYIYMTPGYYEEIFGDSPEFNTELLNYDLTDSNSSSTANVEDNSVFEDDLGAKLTALDDVMLVSFSSGVGQGFKDTLDSMNIVVIVLIVSAAALAFVVLYNLTNINVSERIRELSTIKVLGFYDKEVTMYIYRENLILTFLGIVAGNFAGILLHRFVLRTAEIDIMMFSPTIGWLSYVYASLLTLLFSGIVMISMHYKLKHIDMIEALKSVE</sequence>
<feature type="transmembrane region" description="Helical" evidence="7">
    <location>
        <begin position="1039"/>
        <end position="1060"/>
    </location>
</feature>
<evidence type="ECO:0000256" key="6">
    <source>
        <dbReference type="SAM" id="Coils"/>
    </source>
</evidence>
<feature type="transmembrane region" description="Helical" evidence="7">
    <location>
        <begin position="739"/>
        <end position="759"/>
    </location>
</feature>
<evidence type="ECO:0000259" key="8">
    <source>
        <dbReference type="Pfam" id="PF02687"/>
    </source>
</evidence>
<feature type="domain" description="ABC3 transporter permease C-terminal" evidence="8">
    <location>
        <begin position="573"/>
        <end position="686"/>
    </location>
</feature>
<keyword evidence="4 7" id="KW-1133">Transmembrane helix</keyword>
<evidence type="ECO:0000256" key="1">
    <source>
        <dbReference type="ARBA" id="ARBA00004651"/>
    </source>
</evidence>
<feature type="transmembrane region" description="Helical" evidence="7">
    <location>
        <begin position="618"/>
        <end position="641"/>
    </location>
</feature>
<evidence type="ECO:0000313" key="10">
    <source>
        <dbReference type="Proteomes" id="UP000198972"/>
    </source>
</evidence>
<reference evidence="9 10" key="1">
    <citation type="submission" date="2016-10" db="EMBL/GenBank/DDBJ databases">
        <authorList>
            <person name="de Groot N.N."/>
        </authorList>
    </citation>
    <scope>NUCLEOTIDE SEQUENCE [LARGE SCALE GENOMIC DNA]</scope>
    <source>
        <strain evidence="9 10">DSM 28129</strain>
    </source>
</reference>
<dbReference type="STRING" id="670482.SAMN04488542_1512"/>
<dbReference type="InterPro" id="IPR003838">
    <property type="entry name" value="ABC3_permease_C"/>
</dbReference>
<feature type="transmembrane region" description="Helical" evidence="7">
    <location>
        <begin position="567"/>
        <end position="588"/>
    </location>
</feature>
<keyword evidence="5 7" id="KW-0472">Membrane</keyword>
<evidence type="ECO:0000256" key="4">
    <source>
        <dbReference type="ARBA" id="ARBA00022989"/>
    </source>
</evidence>
<dbReference type="Proteomes" id="UP000198972">
    <property type="component" value="Unassembled WGS sequence"/>
</dbReference>
<gene>
    <name evidence="9" type="ORF">SAMN04488542_1512</name>
</gene>
<evidence type="ECO:0000256" key="5">
    <source>
        <dbReference type="ARBA" id="ARBA00023136"/>
    </source>
</evidence>
<feature type="domain" description="ABC3 transporter permease C-terminal" evidence="8">
    <location>
        <begin position="989"/>
        <end position="1105"/>
    </location>
</feature>
<dbReference type="AlphaFoldDB" id="A0A1G7UUM6"/>
<keyword evidence="10" id="KW-1185">Reference proteome</keyword>
<keyword evidence="3 7" id="KW-0812">Transmembrane</keyword>
<dbReference type="RefSeq" id="WP_091236363.1">
    <property type="nucleotide sequence ID" value="NZ_FNBG01000051.1"/>
</dbReference>
<dbReference type="InterPro" id="IPR038766">
    <property type="entry name" value="Membrane_comp_ABC_pdt"/>
</dbReference>
<feature type="coiled-coil region" evidence="6">
    <location>
        <begin position="265"/>
        <end position="359"/>
    </location>
</feature>
<dbReference type="PANTHER" id="PTHR30287:SF1">
    <property type="entry name" value="INNER MEMBRANE PROTEIN"/>
    <property type="match status" value="1"/>
</dbReference>
<dbReference type="Pfam" id="PF02687">
    <property type="entry name" value="FtsX"/>
    <property type="match status" value="2"/>
</dbReference>
<dbReference type="EMBL" id="FNBG01000051">
    <property type="protein sequence ID" value="SDG50981.1"/>
    <property type="molecule type" value="Genomic_DNA"/>
</dbReference>
<comment type="subcellular location">
    <subcellularLocation>
        <location evidence="1">Cell membrane</location>
        <topology evidence="1">Multi-pass membrane protein</topology>
    </subcellularLocation>
</comment>
<evidence type="ECO:0000256" key="2">
    <source>
        <dbReference type="ARBA" id="ARBA00022475"/>
    </source>
</evidence>
<proteinExistence type="predicted"/>
<evidence type="ECO:0000256" key="7">
    <source>
        <dbReference type="SAM" id="Phobius"/>
    </source>
</evidence>
<protein>
    <submittedName>
        <fullName evidence="9">Putative ABC transport system permease protein</fullName>
    </submittedName>
</protein>
<feature type="transmembrane region" description="Helical" evidence="7">
    <location>
        <begin position="21"/>
        <end position="38"/>
    </location>
</feature>
<dbReference type="OrthoDB" id="5137249at2"/>
<organism evidence="9 10">
    <name type="scientific">Fontibacillus panacisegetis</name>
    <dbReference type="NCBI Taxonomy" id="670482"/>
    <lineage>
        <taxon>Bacteria</taxon>
        <taxon>Bacillati</taxon>
        <taxon>Bacillota</taxon>
        <taxon>Bacilli</taxon>
        <taxon>Bacillales</taxon>
        <taxon>Paenibacillaceae</taxon>
        <taxon>Fontibacillus</taxon>
    </lineage>
</organism>
<feature type="transmembrane region" description="Helical" evidence="7">
    <location>
        <begin position="661"/>
        <end position="684"/>
    </location>
</feature>
<accession>A0A1G7UUM6</accession>
<feature type="transmembrane region" description="Helical" evidence="7">
    <location>
        <begin position="1080"/>
        <end position="1100"/>
    </location>
</feature>